<dbReference type="EMBL" id="CP002873">
    <property type="protein sequence ID" value="AGA66244.1"/>
    <property type="molecule type" value="Genomic_DNA"/>
</dbReference>
<dbReference type="PANTHER" id="PTHR45661:SF3">
    <property type="entry name" value="IG-LIKE DOMAIN-CONTAINING PROTEIN"/>
    <property type="match status" value="1"/>
</dbReference>
<dbReference type="Pfam" id="PF13306">
    <property type="entry name" value="LRR_5"/>
    <property type="match status" value="1"/>
</dbReference>
<feature type="signal peptide" evidence="1">
    <location>
        <begin position="1"/>
        <end position="24"/>
    </location>
</feature>
<keyword evidence="1" id="KW-0732">Signal</keyword>
<keyword evidence="3" id="KW-1185">Reference proteome</keyword>
<feature type="chain" id="PRO_5017310914" description="Surface antigen BspA like protein" evidence="1">
    <location>
        <begin position="25"/>
        <end position="343"/>
    </location>
</feature>
<dbReference type="InterPro" id="IPR053139">
    <property type="entry name" value="Surface_bspA-like"/>
</dbReference>
<dbReference type="AlphaFoldDB" id="A0A3B6VM84"/>
<dbReference type="Proteomes" id="UP000010793">
    <property type="component" value="Chromosome"/>
</dbReference>
<evidence type="ECO:0000256" key="1">
    <source>
        <dbReference type="SAM" id="SignalP"/>
    </source>
</evidence>
<accession>A0A3B6VM84</accession>
<dbReference type="RefSeq" id="WP_015274306.1">
    <property type="nucleotide sequence ID" value="NC_019908.1"/>
</dbReference>
<evidence type="ECO:0000313" key="2">
    <source>
        <dbReference type="EMBL" id="AGA66244.1"/>
    </source>
</evidence>
<dbReference type="InterPro" id="IPR032675">
    <property type="entry name" value="LRR_dom_sf"/>
</dbReference>
<dbReference type="InterPro" id="IPR026906">
    <property type="entry name" value="LRR_5"/>
</dbReference>
<protein>
    <recommendedName>
        <fullName evidence="4">Surface antigen BspA like protein</fullName>
    </recommendedName>
</protein>
<dbReference type="PANTHER" id="PTHR45661">
    <property type="entry name" value="SURFACE ANTIGEN"/>
    <property type="match status" value="1"/>
</dbReference>
<dbReference type="KEGG" id="bpip:BPP43_04870"/>
<evidence type="ECO:0000313" key="3">
    <source>
        <dbReference type="Proteomes" id="UP000010793"/>
    </source>
</evidence>
<dbReference type="SUPFAM" id="SSF52058">
    <property type="entry name" value="L domain-like"/>
    <property type="match status" value="1"/>
</dbReference>
<proteinExistence type="predicted"/>
<reference evidence="2 3" key="1">
    <citation type="journal article" date="2013" name="Genome Announc.">
        <title>Complete Genome Sequence of the Porcine Strain Brachyspira pilosicoli P43/6/78(T.).</title>
        <authorList>
            <person name="Lin C."/>
            <person name="den Bakker H.C."/>
            <person name="Suzuki H."/>
            <person name="Lefebure T."/>
            <person name="Ponnala L."/>
            <person name="Sun Q."/>
            <person name="Stanhope M.J."/>
            <person name="Wiedmann M."/>
            <person name="Duhamel G.E."/>
        </authorList>
    </citation>
    <scope>NUCLEOTIDE SEQUENCE [LARGE SCALE GENOMIC DNA]</scope>
    <source>
        <strain evidence="2 3">P43/6/78</strain>
    </source>
</reference>
<evidence type="ECO:0008006" key="4">
    <source>
        <dbReference type="Google" id="ProtNLM"/>
    </source>
</evidence>
<sequence length="343" mass="37423">MHKKIILLILFLIFIISCSSPSNPDNGNEGNNVGSTVPPPTGPTEEELIAKYGIDIGQEDTVISQKIEENLKAYYTEMGSYRVIFTGTPKDYGTFESLYTLTLKAALKVSSSMNIELDIKNINFQDGSIKTGMFKGYSIDGTENIFINFIFPENKITTIGMKAFEALYNTKEIIIPDSVITISEMAFYFSTSIEKLILSKNLKTIGDQAFLYAQGLKELVIPDSVTSIGVGAFSGSFIETLKLSSSLETIGDSAFDSSNIKELTIPASLKSIGSIAFAYSQQLTTVTYLGTTPNSITFTGTSPGTGIFERCDMLTTLRLPNVDNPVPTEWQNFLGGSFTTVTK</sequence>
<gene>
    <name evidence="2" type="ORF">BPP43_04870</name>
</gene>
<name>A0A3B6VM84_BRAPL</name>
<organism evidence="2 3">
    <name type="scientific">Brachyspira pilosicoli P43/6/78</name>
    <dbReference type="NCBI Taxonomy" id="1042417"/>
    <lineage>
        <taxon>Bacteria</taxon>
        <taxon>Pseudomonadati</taxon>
        <taxon>Spirochaetota</taxon>
        <taxon>Spirochaetia</taxon>
        <taxon>Brachyspirales</taxon>
        <taxon>Brachyspiraceae</taxon>
        <taxon>Brachyspira</taxon>
    </lineage>
</organism>
<dbReference type="PROSITE" id="PS51257">
    <property type="entry name" value="PROKAR_LIPOPROTEIN"/>
    <property type="match status" value="1"/>
</dbReference>
<dbReference type="Gene3D" id="3.80.10.10">
    <property type="entry name" value="Ribonuclease Inhibitor"/>
    <property type="match status" value="2"/>
</dbReference>